<dbReference type="InterPro" id="IPR001969">
    <property type="entry name" value="Aspartic_peptidase_AS"/>
</dbReference>
<dbReference type="HAMAP" id="MF_00116">
    <property type="entry name" value="dUTPase_bact"/>
    <property type="match status" value="1"/>
</dbReference>
<keyword evidence="6" id="KW-0496">Mitochondrion</keyword>
<dbReference type="SUPFAM" id="SSF50630">
    <property type="entry name" value="Acid proteases"/>
    <property type="match status" value="1"/>
</dbReference>
<dbReference type="UniPathway" id="UPA00610">
    <property type="reaction ID" value="UER00666"/>
</dbReference>
<dbReference type="CDD" id="cd05483">
    <property type="entry name" value="retropepsin_like_bacteria"/>
    <property type="match status" value="1"/>
</dbReference>
<dbReference type="InterPro" id="IPR001995">
    <property type="entry name" value="Peptidase_A2_cat"/>
</dbReference>
<evidence type="ECO:0000256" key="5">
    <source>
        <dbReference type="ARBA" id="ARBA00023080"/>
    </source>
</evidence>
<dbReference type="GO" id="GO:0046081">
    <property type="term" value="P:dUTP catabolic process"/>
    <property type="evidence" value="ECO:0007669"/>
    <property type="project" value="InterPro"/>
</dbReference>
<dbReference type="NCBIfam" id="TIGR03317">
    <property type="entry name" value="ygfZ_signature"/>
    <property type="match status" value="1"/>
</dbReference>
<dbReference type="Gene3D" id="2.70.40.10">
    <property type="match status" value="1"/>
</dbReference>
<dbReference type="Gene3D" id="2.40.30.160">
    <property type="match status" value="1"/>
</dbReference>
<keyword evidence="7" id="KW-0812">Transmembrane</keyword>
<evidence type="ECO:0000256" key="3">
    <source>
        <dbReference type="ARBA" id="ARBA00022801"/>
    </source>
</evidence>
<dbReference type="NCBIfam" id="TIGR00576">
    <property type="entry name" value="dut"/>
    <property type="match status" value="1"/>
</dbReference>
<feature type="transmembrane region" description="Helical" evidence="7">
    <location>
        <begin position="668"/>
        <end position="694"/>
    </location>
</feature>
<dbReference type="InterPro" id="IPR030802">
    <property type="entry name" value="Permease_MalE"/>
</dbReference>
<evidence type="ECO:0000313" key="10">
    <source>
        <dbReference type="EnsemblMetazoa" id="GAUT039647-PA"/>
    </source>
</evidence>
<comment type="pathway">
    <text evidence="2">Pyrimidine metabolism; dUMP biosynthesis; dUMP from dCTP (dUTP route): step 2/2.</text>
</comment>
<dbReference type="NCBIfam" id="TIGR02281">
    <property type="entry name" value="clan_AA_DTGA"/>
    <property type="match status" value="1"/>
</dbReference>
<dbReference type="CDD" id="cd07557">
    <property type="entry name" value="trimeric_dUTPase"/>
    <property type="match status" value="1"/>
</dbReference>
<keyword evidence="4" id="KW-0809">Transit peptide</keyword>
<keyword evidence="3" id="KW-0378">Hydrolase</keyword>
<feature type="transmembrane region" description="Helical" evidence="7">
    <location>
        <begin position="1234"/>
        <end position="1253"/>
    </location>
</feature>
<name>A0A1A9VK54_GLOAU</name>
<dbReference type="GO" id="GO:0004190">
    <property type="term" value="F:aspartic-type endopeptidase activity"/>
    <property type="evidence" value="ECO:0007669"/>
    <property type="project" value="InterPro"/>
</dbReference>
<dbReference type="EnsemblMetazoa" id="GAUT039647-RA">
    <property type="protein sequence ID" value="GAUT039647-PA"/>
    <property type="gene ID" value="GAUT039647"/>
</dbReference>
<dbReference type="Gene3D" id="2.40.70.10">
    <property type="entry name" value="Acid Proteases"/>
    <property type="match status" value="1"/>
</dbReference>
<dbReference type="GO" id="GO:0005759">
    <property type="term" value="C:mitochondrial matrix"/>
    <property type="evidence" value="ECO:0007669"/>
    <property type="project" value="TreeGrafter"/>
</dbReference>
<dbReference type="NCBIfam" id="NF001862">
    <property type="entry name" value="PRK00601.1"/>
    <property type="match status" value="1"/>
</dbReference>
<evidence type="ECO:0000259" key="9">
    <source>
        <dbReference type="PROSITE" id="PS50893"/>
    </source>
</evidence>
<evidence type="ECO:0000256" key="2">
    <source>
        <dbReference type="ARBA" id="ARBA00005142"/>
    </source>
</evidence>
<dbReference type="GO" id="GO:0006508">
    <property type="term" value="P:proteolysis"/>
    <property type="evidence" value="ECO:0007669"/>
    <property type="project" value="InterPro"/>
</dbReference>
<evidence type="ECO:0000256" key="4">
    <source>
        <dbReference type="ARBA" id="ARBA00022946"/>
    </source>
</evidence>
<evidence type="ECO:0000256" key="7">
    <source>
        <dbReference type="SAM" id="Phobius"/>
    </source>
</evidence>
<dbReference type="GO" id="GO:0000287">
    <property type="term" value="F:magnesium ion binding"/>
    <property type="evidence" value="ECO:0007669"/>
    <property type="project" value="InterPro"/>
</dbReference>
<dbReference type="SUPFAM" id="SSF51283">
    <property type="entry name" value="dUTPase-like"/>
    <property type="match status" value="1"/>
</dbReference>
<dbReference type="PANTHER" id="PTHR22602:SF0">
    <property type="entry name" value="TRANSFERASE CAF17, MITOCHONDRIAL-RELATED"/>
    <property type="match status" value="1"/>
</dbReference>
<accession>A0A1A9VK54</accession>
<keyword evidence="5" id="KW-0546">Nucleotide metabolism</keyword>
<dbReference type="InterPro" id="IPR057460">
    <property type="entry name" value="CAF17_C"/>
</dbReference>
<feature type="domain" description="ABC transporter" evidence="9">
    <location>
        <begin position="1394"/>
        <end position="1609"/>
    </location>
</feature>
<dbReference type="Pfam" id="PF00692">
    <property type="entry name" value="dUTPase"/>
    <property type="match status" value="1"/>
</dbReference>
<dbReference type="SUPFAM" id="SSF103025">
    <property type="entry name" value="Folate-binding domain"/>
    <property type="match status" value="1"/>
</dbReference>
<dbReference type="InterPro" id="IPR008181">
    <property type="entry name" value="dUTPase"/>
</dbReference>
<evidence type="ECO:0000259" key="8">
    <source>
        <dbReference type="PROSITE" id="PS50175"/>
    </source>
</evidence>
<dbReference type="SUPFAM" id="SSF52540">
    <property type="entry name" value="P-loop containing nucleoside triphosphate hydrolases"/>
    <property type="match status" value="1"/>
</dbReference>
<dbReference type="InterPro" id="IPR027417">
    <property type="entry name" value="P-loop_NTPase"/>
</dbReference>
<dbReference type="PROSITE" id="PS50893">
    <property type="entry name" value="ABC_TRANSPORTER_2"/>
    <property type="match status" value="1"/>
</dbReference>
<dbReference type="Proteomes" id="UP000078200">
    <property type="component" value="Unassembled WGS sequence"/>
</dbReference>
<feature type="transmembrane region" description="Helical" evidence="7">
    <location>
        <begin position="634"/>
        <end position="656"/>
    </location>
</feature>
<evidence type="ECO:0000256" key="6">
    <source>
        <dbReference type="ARBA" id="ARBA00023128"/>
    </source>
</evidence>
<feature type="transmembrane region" description="Helical" evidence="7">
    <location>
        <begin position="1177"/>
        <end position="1196"/>
    </location>
</feature>
<dbReference type="GO" id="GO:0043190">
    <property type="term" value="C:ATP-binding cassette (ABC) transporter complex"/>
    <property type="evidence" value="ECO:0007669"/>
    <property type="project" value="InterPro"/>
</dbReference>
<keyword evidence="7" id="KW-1133">Transmembrane helix</keyword>
<evidence type="ECO:0000256" key="1">
    <source>
        <dbReference type="ARBA" id="ARBA00004173"/>
    </source>
</evidence>
<dbReference type="GO" id="GO:0016887">
    <property type="term" value="F:ATP hydrolysis activity"/>
    <property type="evidence" value="ECO:0007669"/>
    <property type="project" value="InterPro"/>
</dbReference>
<reference evidence="10" key="1">
    <citation type="submission" date="2020-05" db="UniProtKB">
        <authorList>
            <consortium name="EnsemblMetazoa"/>
        </authorList>
    </citation>
    <scope>IDENTIFICATION</scope>
    <source>
        <strain evidence="10">TTRI</strain>
    </source>
</reference>
<dbReference type="Pfam" id="PF13975">
    <property type="entry name" value="gag-asp_proteas"/>
    <property type="match status" value="1"/>
</dbReference>
<dbReference type="GO" id="GO:0005524">
    <property type="term" value="F:ATP binding"/>
    <property type="evidence" value="ECO:0007669"/>
    <property type="project" value="InterPro"/>
</dbReference>
<dbReference type="Gene3D" id="3.40.50.300">
    <property type="entry name" value="P-loop containing nucleotide triphosphate hydrolases"/>
    <property type="match status" value="1"/>
</dbReference>
<sequence>MHMLVLSKSVTQESVTSSTIVVINTTNATIKGDIIEQLKNLRTATTKNIMAIIMPPMTTGTSIMLSAPMSERAYGNLNICNHFSLTDRQLQYKEAKRIQTVVSFYTKPLHVSPLTHTVPRSSSVRSSILIPSSSFMTYLAPVKVAMSSSISFLLSPKPGAFTAATFKPPRNLLITKVLNASPSISSAIITKGLPDLTTASRIGNKDYQAPRSFFHYLDFMSYIPFLSRGVIVLYGPDTRDFLQGIITNDINKLDSQKAIYSLLLSPQGKYLYDFFLIEYECENVHLQQIIEKLDLLKTYLRVKIKDISALYKVGVLFDTKLAECSSKSQVIFQDPRHKLLGMRIIHKDEIKEPVGDFIQYEKVRIKNLVPDGAKDMVQNSSFPLQYLIDKANGISFNKGCYVGQEVVNRMSRQEIFRRKLYLVEGDNALPDIGTKVTNENNEEIGELRSSVDNIGLALLNTQKSHANLYVDGVKLSHGEDLSLPCYATTQSAGMDLYAALNDSAVLNPLERLLVPTGIVIAIPNGFEGQIRPRSGLAAKHGITVLNSPGTIDSDYRGEVKICLINLSNQLYEIKRGDRIAQILISPVSQVIWDDREEFCTEETGRNAGGFGSSGRSFMLTFKNHRGQFHKKNTVLVTLTALYFVGAAVALSAPYLVSSTCTLAPLAAFAATPLGMGVLAFVAVALVGLAVSAIFRNNEISELKAPKIVTQNDRLMLQVTKEVYEEMKKNNQNKDKDGKVVEGEYRINFSLEGRDYYVTGKIGDGKAKFGDTLLLDINSLAKKNDKGDYDLINDKSKHLAELDLNKEENKGLLLNYHGGTENYRYDGCEPVTVTPLVEKKNSVLSASNFNNMNAVKNLVIWLLIIAATSMLIDSQRDKLSDRFLSTFLPYKGRIQNSGQNSGSIEFMKSYDGHFYIQAQVNDRNITFLLDTGATDIVLSQKDALHVGINLQNVQDFKMYETAKGQIKAGVVHIPQVNIGAEINIAEQVPIKIPKKMIKLKSFTASVQINAKGRAARRVVPESKASGIDAAEVFACLSTVLITFSIGKSNFFTTASIIRIVSSTEAVNLSTACLNTSLPFMHIFPESSVEDTPPFVHNTSTLPSECKFVDMMPLLPISDFIITAPAPSPKSTQVDLSSQSTILDIISAPITSAYLILLLDFMSESATHFLLHLQLDLTLILLHLLYAFELFLFSALSIHRLSQLSMQFRCYSTFFLVDFNNIPTSIFAAHELSTSCFIRLIKVLAVASAVLSIILPTKPSATITSILPSKNSLASIYPLKLMPGAFLSNSKAPRTESLPLTSSVPIFSKATSGLSIFSATFANILPINANWNNESALQSTFAPRLGSAFIFFIQSLYHCFVPPYYFSNVARQIIEIGFFSLPIVGLAGVFIGAAIVLQSSLSDPLINQEQIIPKLVTITIIKELGPVLISLIMVGKVGSSVAAEIGTMRITEQIDALTTLNINPFKYLIAPRILASIIVFPILTRFNISKKEAKQLAIEKLNDVGLEENIADMFPIELSGGMKKRVALARAIAHNPEIIILDEPTSGLDPIMSDIMKDSNRKLLVSLLKDNDFSIQDDTPFYFYEAHLEFVTDVTTKISDKEKSKIIFDYLGLSNLKPLIQKDSYGERRLYEIYNTHEKLIKVVNDIDIGLLKTLLKLNESSVRNPKYMCISRLSNVIDLFDNHDLVKNMSDAFKDKKMFAVQMAEYLSIFLGHEYNGYYSKKVMQDNLKRLFLKKDLIDNLPSNLGAQSSLMLIIKHFLRKKMSEREFDNLTSMLEDKNMIDNLKHIDDINNALPHTLECNGYSTFLGLREIFDLKTTASDINNLIVAFEKDPEATHALLNSKMFNSRDEVLQMLSDERFDGNEVREILNRINLWWTLQENNMVYKASYLNTTEKFSCVFNPQHIKFAFYVHTDDCVPHNESDQQKRAFLENVGLFQLLLEATIKARYESVFSIIKDTKFEHLADGTFIFKFTELFVAQKYQQITPESLAKIQDLTIKDLSAIPEAEEIEEFLRKKG</sequence>
<feature type="transmembrane region" description="Helical" evidence="7">
    <location>
        <begin position="1376"/>
        <end position="1395"/>
    </location>
</feature>
<dbReference type="InterPro" id="IPR017871">
    <property type="entry name" value="ABC_transporter-like_CS"/>
</dbReference>
<dbReference type="InterPro" id="IPR017703">
    <property type="entry name" value="YgfZ/GCV_T_CS"/>
</dbReference>
<dbReference type="GO" id="GO:0004170">
    <property type="term" value="F:dUTP diphosphatase activity"/>
    <property type="evidence" value="ECO:0007669"/>
    <property type="project" value="InterPro"/>
</dbReference>
<dbReference type="InterPro" id="IPR029054">
    <property type="entry name" value="dUTPase-like"/>
</dbReference>
<protein>
    <submittedName>
        <fullName evidence="10">Uncharacterized protein</fullName>
    </submittedName>
</protein>
<dbReference type="GO" id="GO:0006226">
    <property type="term" value="P:dUMP biosynthetic process"/>
    <property type="evidence" value="ECO:0007669"/>
    <property type="project" value="UniProtKB-UniPathway"/>
</dbReference>
<proteinExistence type="inferred from homology"/>
<dbReference type="InterPro" id="IPR036157">
    <property type="entry name" value="dUTPase-like_sf"/>
</dbReference>
<feature type="domain" description="Peptidase A2" evidence="8">
    <location>
        <begin position="924"/>
        <end position="941"/>
    </location>
</feature>
<keyword evidence="11" id="KW-1185">Reference proteome</keyword>
<dbReference type="InterPro" id="IPR011969">
    <property type="entry name" value="Clan_AA_Asp_peptidase_C"/>
</dbReference>
<dbReference type="PROSITE" id="PS50175">
    <property type="entry name" value="ASP_PROT_RETROV"/>
    <property type="match status" value="1"/>
</dbReference>
<dbReference type="InterPro" id="IPR045179">
    <property type="entry name" value="YgfZ/GcvT"/>
</dbReference>
<dbReference type="InterPro" id="IPR034122">
    <property type="entry name" value="Retropepsin-like_bacterial"/>
</dbReference>
<evidence type="ECO:0000313" key="11">
    <source>
        <dbReference type="Proteomes" id="UP000078200"/>
    </source>
</evidence>
<dbReference type="InterPro" id="IPR027266">
    <property type="entry name" value="TrmE/GcvT-like"/>
</dbReference>
<organism evidence="10 11">
    <name type="scientific">Glossina austeni</name>
    <name type="common">Savannah tsetse fly</name>
    <dbReference type="NCBI Taxonomy" id="7395"/>
    <lineage>
        <taxon>Eukaryota</taxon>
        <taxon>Metazoa</taxon>
        <taxon>Ecdysozoa</taxon>
        <taxon>Arthropoda</taxon>
        <taxon>Hexapoda</taxon>
        <taxon>Insecta</taxon>
        <taxon>Pterygota</taxon>
        <taxon>Neoptera</taxon>
        <taxon>Endopterygota</taxon>
        <taxon>Diptera</taxon>
        <taxon>Brachycera</taxon>
        <taxon>Muscomorpha</taxon>
        <taxon>Hippoboscoidea</taxon>
        <taxon>Glossinidae</taxon>
        <taxon>Glossina</taxon>
    </lineage>
</organism>
<dbReference type="PROSITE" id="PS00211">
    <property type="entry name" value="ABC_TRANSPORTER_1"/>
    <property type="match status" value="1"/>
</dbReference>
<dbReference type="Pfam" id="PF02405">
    <property type="entry name" value="MlaE"/>
    <property type="match status" value="1"/>
</dbReference>
<dbReference type="InterPro" id="IPR021109">
    <property type="entry name" value="Peptidase_aspartic_dom_sf"/>
</dbReference>
<dbReference type="GO" id="GO:0016226">
    <property type="term" value="P:iron-sulfur cluster assembly"/>
    <property type="evidence" value="ECO:0007669"/>
    <property type="project" value="TreeGrafter"/>
</dbReference>
<dbReference type="InterPro" id="IPR003439">
    <property type="entry name" value="ABC_transporter-like_ATP-bd"/>
</dbReference>
<dbReference type="STRING" id="7395.A0A1A9VK54"/>
<dbReference type="PROSITE" id="PS00141">
    <property type="entry name" value="ASP_PROTEASE"/>
    <property type="match status" value="1"/>
</dbReference>
<dbReference type="InterPro" id="IPR033704">
    <property type="entry name" value="dUTPase_trimeric"/>
</dbReference>
<keyword evidence="7" id="KW-0472">Membrane</keyword>
<dbReference type="VEuPathDB" id="VectorBase:GAUT039647"/>
<comment type="subcellular location">
    <subcellularLocation>
        <location evidence="1">Mitochondrion</location>
    </subcellularLocation>
</comment>
<feature type="transmembrane region" description="Helical" evidence="7">
    <location>
        <begin position="1343"/>
        <end position="1364"/>
    </location>
</feature>
<dbReference type="Gene3D" id="3.30.1360.120">
    <property type="entry name" value="Probable tRNA modification gtpase trme, domain 1"/>
    <property type="match status" value="1"/>
</dbReference>
<dbReference type="Pfam" id="PF25455">
    <property type="entry name" value="Beta-barrel_CAF17_C"/>
    <property type="match status" value="1"/>
</dbReference>
<dbReference type="PANTHER" id="PTHR22602">
    <property type="entry name" value="TRANSFERASE CAF17, MITOCHONDRIAL-RELATED"/>
    <property type="match status" value="1"/>
</dbReference>